<keyword evidence="3" id="KW-1185">Reference proteome</keyword>
<protein>
    <recommendedName>
        <fullName evidence="4">Tail specific protease domain-containing protein</fullName>
    </recommendedName>
</protein>
<dbReference type="Proteomes" id="UP000320042">
    <property type="component" value="Unassembled WGS sequence"/>
</dbReference>
<gene>
    <name evidence="2" type="ORF">FPZ43_01970</name>
</gene>
<proteinExistence type="predicted"/>
<accession>A0A563UIS7</accession>
<sequence>MKFKYTLLSFIILLLPLGVMAQDVSAYQEDVKSLYGIVKQLPSYKAQITGDTEIAYHKLYEHLLVEKPVSDFDYFIKLTRLMEPIKDNHAYLSQVAKTVITQAQLADTAFIKVYKASPEFRNYPSSRVNLDKLTSVLKAKPVSDVEGIYYYGQRYLTIGVYRTAKKDSLVGVVLGSRLPHWQPGQIAIVLKEYQLNRFRCYAAQIGGKAFGFLRNEKFMHGNLTETRYRKNPEAVDYVNISDDLPKFHFKSLSGGIKYMRLGSFSSNEKNVAFAQQFYDMVKDSLSANKVIVDLRNNGGGGYKASGNFITMLQKFAMNAGHIYIIVNNRTMSDAERFTIRLRGFDNVKVLGENTNGTIAYGNNTGRSDTLQSRRYMLYITDMPDQRMYVNYEDIGFKPDVLLSPKRDWIEQTLELIAKQ</sequence>
<dbReference type="InterPro" id="IPR029045">
    <property type="entry name" value="ClpP/crotonase-like_dom_sf"/>
</dbReference>
<dbReference type="EMBL" id="VOEJ01000001">
    <property type="protein sequence ID" value="TWR31267.1"/>
    <property type="molecule type" value="Genomic_DNA"/>
</dbReference>
<reference evidence="2 3" key="1">
    <citation type="submission" date="2019-07" db="EMBL/GenBank/DDBJ databases">
        <authorList>
            <person name="Kim J."/>
        </authorList>
    </citation>
    <scope>NUCLEOTIDE SEQUENCE [LARGE SCALE GENOMIC DNA]</scope>
    <source>
        <strain evidence="3">dk17</strain>
    </source>
</reference>
<comment type="caution">
    <text evidence="2">The sequence shown here is derived from an EMBL/GenBank/DDBJ whole genome shotgun (WGS) entry which is preliminary data.</text>
</comment>
<dbReference type="Gene3D" id="3.90.226.10">
    <property type="entry name" value="2-enoyl-CoA Hydratase, Chain A, domain 1"/>
    <property type="match status" value="2"/>
</dbReference>
<name>A0A563UIS7_9SPHI</name>
<keyword evidence="1" id="KW-0732">Signal</keyword>
<organism evidence="2 3">
    <name type="scientific">Mucilaginibacter pallidiroseus</name>
    <dbReference type="NCBI Taxonomy" id="2599295"/>
    <lineage>
        <taxon>Bacteria</taxon>
        <taxon>Pseudomonadati</taxon>
        <taxon>Bacteroidota</taxon>
        <taxon>Sphingobacteriia</taxon>
        <taxon>Sphingobacteriales</taxon>
        <taxon>Sphingobacteriaceae</taxon>
        <taxon>Mucilaginibacter</taxon>
    </lineage>
</organism>
<dbReference type="SUPFAM" id="SSF52096">
    <property type="entry name" value="ClpP/crotonase"/>
    <property type="match status" value="1"/>
</dbReference>
<feature type="chain" id="PRO_5022129999" description="Tail specific protease domain-containing protein" evidence="1">
    <location>
        <begin position="22"/>
        <end position="419"/>
    </location>
</feature>
<evidence type="ECO:0008006" key="4">
    <source>
        <dbReference type="Google" id="ProtNLM"/>
    </source>
</evidence>
<evidence type="ECO:0000256" key="1">
    <source>
        <dbReference type="SAM" id="SignalP"/>
    </source>
</evidence>
<dbReference type="OrthoDB" id="2327485at2"/>
<dbReference type="AlphaFoldDB" id="A0A563UIS7"/>
<dbReference type="RefSeq" id="WP_146380164.1">
    <property type="nucleotide sequence ID" value="NZ_VOEJ01000001.1"/>
</dbReference>
<feature type="signal peptide" evidence="1">
    <location>
        <begin position="1"/>
        <end position="21"/>
    </location>
</feature>
<evidence type="ECO:0000313" key="3">
    <source>
        <dbReference type="Proteomes" id="UP000320042"/>
    </source>
</evidence>
<evidence type="ECO:0000313" key="2">
    <source>
        <dbReference type="EMBL" id="TWR31267.1"/>
    </source>
</evidence>